<protein>
    <submittedName>
        <fullName evidence="2">Uncharacterized protein</fullName>
    </submittedName>
</protein>
<dbReference type="HOGENOM" id="CLU_1306015_0_0_1"/>
<reference evidence="2 3" key="2">
    <citation type="journal article" date="2008" name="Bioinformatics">
        <title>Assembly reconciliation.</title>
        <authorList>
            <person name="Zimin A.V."/>
            <person name="Smith D.R."/>
            <person name="Sutton G."/>
            <person name="Yorke J.A."/>
        </authorList>
    </citation>
    <scope>NUCLEOTIDE SEQUENCE [LARGE SCALE GENOMIC DNA]</scope>
    <source>
        <strain evidence="2 3">TSC#14021-0224.01</strain>
    </source>
</reference>
<feature type="non-terminal residue" evidence="2">
    <location>
        <position position="231"/>
    </location>
</feature>
<dbReference type="KEGG" id="der:6549832"/>
<gene>
    <name evidence="2" type="primary">Dere\GG19700</name>
    <name evidence="2" type="synonym">dere_GLEANR_4420</name>
    <name evidence="2" type="synonym">GG19700</name>
    <name evidence="2" type="ORF">Dere_GG19700</name>
</gene>
<keyword evidence="3" id="KW-1185">Reference proteome</keyword>
<feature type="region of interest" description="Disordered" evidence="1">
    <location>
        <begin position="101"/>
        <end position="122"/>
    </location>
</feature>
<organism evidence="2 3">
    <name type="scientific">Drosophila erecta</name>
    <name type="common">Fruit fly</name>
    <dbReference type="NCBI Taxonomy" id="7220"/>
    <lineage>
        <taxon>Eukaryota</taxon>
        <taxon>Metazoa</taxon>
        <taxon>Ecdysozoa</taxon>
        <taxon>Arthropoda</taxon>
        <taxon>Hexapoda</taxon>
        <taxon>Insecta</taxon>
        <taxon>Pterygota</taxon>
        <taxon>Neoptera</taxon>
        <taxon>Endopterygota</taxon>
        <taxon>Diptera</taxon>
        <taxon>Brachycera</taxon>
        <taxon>Muscomorpha</taxon>
        <taxon>Ephydroidea</taxon>
        <taxon>Drosophilidae</taxon>
        <taxon>Drosophila</taxon>
        <taxon>Sophophora</taxon>
    </lineage>
</organism>
<evidence type="ECO:0000313" key="2">
    <source>
        <dbReference type="EMBL" id="EDV47564.2"/>
    </source>
</evidence>
<reference evidence="2 3" key="1">
    <citation type="journal article" date="2007" name="Nature">
        <title>Evolution of genes and genomes on the Drosophila phylogeny.</title>
        <authorList>
            <consortium name="Drosophila 12 Genomes Consortium"/>
            <person name="Clark A.G."/>
            <person name="Eisen M.B."/>
            <person name="Smith D.R."/>
            <person name="Bergman C.M."/>
            <person name="Oliver B."/>
            <person name="Markow T.A."/>
            <person name="Kaufman T.C."/>
            <person name="Kellis M."/>
            <person name="Gelbart W."/>
            <person name="Iyer V.N."/>
            <person name="Pollard D.A."/>
            <person name="Sackton T.B."/>
            <person name="Larracuente A.M."/>
            <person name="Singh N.D."/>
            <person name="Abad J.P."/>
            <person name="Abt D.N."/>
            <person name="Adryan B."/>
            <person name="Aguade M."/>
            <person name="Akashi H."/>
            <person name="Anderson W.W."/>
            <person name="Aquadro C.F."/>
            <person name="Ardell D.H."/>
            <person name="Arguello R."/>
            <person name="Artieri C.G."/>
            <person name="Barbash D.A."/>
            <person name="Barker D."/>
            <person name="Barsanti P."/>
            <person name="Batterham P."/>
            <person name="Batzoglou S."/>
            <person name="Begun D."/>
            <person name="Bhutkar A."/>
            <person name="Blanco E."/>
            <person name="Bosak S.A."/>
            <person name="Bradley R.K."/>
            <person name="Brand A.D."/>
            <person name="Brent M.R."/>
            <person name="Brooks A.N."/>
            <person name="Brown R.H."/>
            <person name="Butlin R.K."/>
            <person name="Caggese C."/>
            <person name="Calvi B.R."/>
            <person name="Bernardo de Carvalho A."/>
            <person name="Caspi A."/>
            <person name="Castrezana S."/>
            <person name="Celniker S.E."/>
            <person name="Chang J.L."/>
            <person name="Chapple C."/>
            <person name="Chatterji S."/>
            <person name="Chinwalla A."/>
            <person name="Civetta A."/>
            <person name="Clifton S.W."/>
            <person name="Comeron J.M."/>
            <person name="Costello J.C."/>
            <person name="Coyne J.A."/>
            <person name="Daub J."/>
            <person name="David R.G."/>
            <person name="Delcher A.L."/>
            <person name="Delehaunty K."/>
            <person name="Do C.B."/>
            <person name="Ebling H."/>
            <person name="Edwards K."/>
            <person name="Eickbush T."/>
            <person name="Evans J.D."/>
            <person name="Filipski A."/>
            <person name="Findeiss S."/>
            <person name="Freyhult E."/>
            <person name="Fulton L."/>
            <person name="Fulton R."/>
            <person name="Garcia A.C."/>
            <person name="Gardiner A."/>
            <person name="Garfield D.A."/>
            <person name="Garvin B.E."/>
            <person name="Gibson G."/>
            <person name="Gilbert D."/>
            <person name="Gnerre S."/>
            <person name="Godfrey J."/>
            <person name="Good R."/>
            <person name="Gotea V."/>
            <person name="Gravely B."/>
            <person name="Greenberg A.J."/>
            <person name="Griffiths-Jones S."/>
            <person name="Gross S."/>
            <person name="Guigo R."/>
            <person name="Gustafson E.A."/>
            <person name="Haerty W."/>
            <person name="Hahn M.W."/>
            <person name="Halligan D.L."/>
            <person name="Halpern A.L."/>
            <person name="Halter G.M."/>
            <person name="Han M.V."/>
            <person name="Heger A."/>
            <person name="Hillier L."/>
            <person name="Hinrichs A.S."/>
            <person name="Holmes I."/>
            <person name="Hoskins R.A."/>
            <person name="Hubisz M.J."/>
            <person name="Hultmark D."/>
            <person name="Huntley M.A."/>
            <person name="Jaffe D.B."/>
            <person name="Jagadeeshan S."/>
            <person name="Jeck W.R."/>
            <person name="Johnson J."/>
            <person name="Jones C.D."/>
            <person name="Jordan W.C."/>
            <person name="Karpen G.H."/>
            <person name="Kataoka E."/>
            <person name="Keightley P.D."/>
            <person name="Kheradpour P."/>
            <person name="Kirkness E.F."/>
            <person name="Koerich L.B."/>
            <person name="Kristiansen K."/>
            <person name="Kudrna D."/>
            <person name="Kulathinal R.J."/>
            <person name="Kumar S."/>
            <person name="Kwok R."/>
            <person name="Lander E."/>
            <person name="Langley C.H."/>
            <person name="Lapoint R."/>
            <person name="Lazzaro B.P."/>
            <person name="Lee S.J."/>
            <person name="Levesque L."/>
            <person name="Li R."/>
            <person name="Lin C.F."/>
            <person name="Lin M.F."/>
            <person name="Lindblad-Toh K."/>
            <person name="Llopart A."/>
            <person name="Long M."/>
            <person name="Low L."/>
            <person name="Lozovsky E."/>
            <person name="Lu J."/>
            <person name="Luo M."/>
            <person name="Machado C.A."/>
            <person name="Makalowski W."/>
            <person name="Marzo M."/>
            <person name="Matsuda M."/>
            <person name="Matzkin L."/>
            <person name="McAllister B."/>
            <person name="McBride C.S."/>
            <person name="McKernan B."/>
            <person name="McKernan K."/>
            <person name="Mendez-Lago M."/>
            <person name="Minx P."/>
            <person name="Mollenhauer M.U."/>
            <person name="Montooth K."/>
            <person name="Mount S.M."/>
            <person name="Mu X."/>
            <person name="Myers E."/>
            <person name="Negre B."/>
            <person name="Newfeld S."/>
            <person name="Nielsen R."/>
            <person name="Noor M.A."/>
            <person name="O'Grady P."/>
            <person name="Pachter L."/>
            <person name="Papaceit M."/>
            <person name="Parisi M.J."/>
            <person name="Parisi M."/>
            <person name="Parts L."/>
            <person name="Pedersen J.S."/>
            <person name="Pesole G."/>
            <person name="Phillippy A.M."/>
            <person name="Ponting C.P."/>
            <person name="Pop M."/>
            <person name="Porcelli D."/>
            <person name="Powell J.R."/>
            <person name="Prohaska S."/>
            <person name="Pruitt K."/>
            <person name="Puig M."/>
            <person name="Quesneville H."/>
            <person name="Ram K.R."/>
            <person name="Rand D."/>
            <person name="Rasmussen M.D."/>
            <person name="Reed L.K."/>
            <person name="Reenan R."/>
            <person name="Reily A."/>
            <person name="Remington K.A."/>
            <person name="Rieger T.T."/>
            <person name="Ritchie M.G."/>
            <person name="Robin C."/>
            <person name="Rogers Y.H."/>
            <person name="Rohde C."/>
            <person name="Rozas J."/>
            <person name="Rubenfield M.J."/>
            <person name="Ruiz A."/>
            <person name="Russo S."/>
            <person name="Salzberg S.L."/>
            <person name="Sanchez-Gracia A."/>
            <person name="Saranga D.J."/>
            <person name="Sato H."/>
            <person name="Schaeffer S.W."/>
            <person name="Schatz M.C."/>
            <person name="Schlenke T."/>
            <person name="Schwartz R."/>
            <person name="Segarra C."/>
            <person name="Singh R.S."/>
            <person name="Sirot L."/>
            <person name="Sirota M."/>
            <person name="Sisneros N.B."/>
            <person name="Smith C.D."/>
            <person name="Smith T.F."/>
            <person name="Spieth J."/>
            <person name="Stage D.E."/>
            <person name="Stark A."/>
            <person name="Stephan W."/>
            <person name="Strausberg R.L."/>
            <person name="Strempel S."/>
            <person name="Sturgill D."/>
            <person name="Sutton G."/>
            <person name="Sutton G.G."/>
            <person name="Tao W."/>
            <person name="Teichmann S."/>
            <person name="Tobari Y.N."/>
            <person name="Tomimura Y."/>
            <person name="Tsolas J.M."/>
            <person name="Valente V.L."/>
            <person name="Venter E."/>
            <person name="Venter J.C."/>
            <person name="Vicario S."/>
            <person name="Vieira F.G."/>
            <person name="Vilella A.J."/>
            <person name="Villasante A."/>
            <person name="Walenz B."/>
            <person name="Wang J."/>
            <person name="Wasserman M."/>
            <person name="Watts T."/>
            <person name="Wilson D."/>
            <person name="Wilson R.K."/>
            <person name="Wing R.A."/>
            <person name="Wolfner M.F."/>
            <person name="Wong A."/>
            <person name="Wong G.K."/>
            <person name="Wu C.I."/>
            <person name="Wu G."/>
            <person name="Yamamoto D."/>
            <person name="Yang H.P."/>
            <person name="Yang S.P."/>
            <person name="Yorke J.A."/>
            <person name="Yoshida K."/>
            <person name="Zdobnov E."/>
            <person name="Zhang P."/>
            <person name="Zhang Y."/>
            <person name="Zimin A.V."/>
            <person name="Baldwin J."/>
            <person name="Abdouelleil A."/>
            <person name="Abdulkadir J."/>
            <person name="Abebe A."/>
            <person name="Abera B."/>
            <person name="Abreu J."/>
            <person name="Acer S.C."/>
            <person name="Aftuck L."/>
            <person name="Alexander A."/>
            <person name="An P."/>
            <person name="Anderson E."/>
            <person name="Anderson S."/>
            <person name="Arachi H."/>
            <person name="Azer M."/>
            <person name="Bachantsang P."/>
            <person name="Barry A."/>
            <person name="Bayul T."/>
            <person name="Berlin A."/>
            <person name="Bessette D."/>
            <person name="Bloom T."/>
            <person name="Blye J."/>
            <person name="Boguslavskiy L."/>
            <person name="Bonnet C."/>
            <person name="Boukhgalter B."/>
            <person name="Bourzgui I."/>
            <person name="Brown A."/>
            <person name="Cahill P."/>
            <person name="Channer S."/>
            <person name="Cheshatsang Y."/>
            <person name="Chuda L."/>
            <person name="Citroen M."/>
            <person name="Collymore A."/>
            <person name="Cooke P."/>
            <person name="Costello M."/>
            <person name="D'Aco K."/>
            <person name="Daza R."/>
            <person name="De Haan G."/>
            <person name="DeGray S."/>
            <person name="DeMaso C."/>
            <person name="Dhargay N."/>
            <person name="Dooley K."/>
            <person name="Dooley E."/>
            <person name="Doricent M."/>
            <person name="Dorje P."/>
            <person name="Dorjee K."/>
            <person name="Dupes A."/>
            <person name="Elong R."/>
            <person name="Falk J."/>
            <person name="Farina A."/>
            <person name="Faro S."/>
            <person name="Ferguson D."/>
            <person name="Fisher S."/>
            <person name="Foley C.D."/>
            <person name="Franke A."/>
            <person name="Friedrich D."/>
            <person name="Gadbois L."/>
            <person name="Gearin G."/>
            <person name="Gearin C.R."/>
            <person name="Giannoukos G."/>
            <person name="Goode T."/>
            <person name="Graham J."/>
            <person name="Grandbois E."/>
            <person name="Grewal S."/>
            <person name="Gyaltsen K."/>
            <person name="Hafez N."/>
            <person name="Hagos B."/>
            <person name="Hall J."/>
            <person name="Henson C."/>
            <person name="Hollinger A."/>
            <person name="Honan T."/>
            <person name="Huard M.D."/>
            <person name="Hughes L."/>
            <person name="Hurhula B."/>
            <person name="Husby M.E."/>
            <person name="Kamat A."/>
            <person name="Kanga B."/>
            <person name="Kashin S."/>
            <person name="Khazanovich D."/>
            <person name="Kisner P."/>
            <person name="Lance K."/>
            <person name="Lara M."/>
            <person name="Lee W."/>
            <person name="Lennon N."/>
            <person name="Letendre F."/>
            <person name="LeVine R."/>
            <person name="Lipovsky A."/>
            <person name="Liu X."/>
            <person name="Liu J."/>
            <person name="Liu S."/>
            <person name="Lokyitsang T."/>
            <person name="Lokyitsang Y."/>
            <person name="Lubonja R."/>
            <person name="Lui A."/>
            <person name="MacDonald P."/>
            <person name="Magnisalis V."/>
            <person name="Maru K."/>
            <person name="Matthews C."/>
            <person name="McCusker W."/>
            <person name="McDonough S."/>
            <person name="Mehta T."/>
            <person name="Meldrim J."/>
            <person name="Meneus L."/>
            <person name="Mihai O."/>
            <person name="Mihalev A."/>
            <person name="Mihova T."/>
            <person name="Mittelman R."/>
            <person name="Mlenga V."/>
            <person name="Montmayeur A."/>
            <person name="Mulrain L."/>
            <person name="Navidi A."/>
            <person name="Naylor J."/>
            <person name="Negash T."/>
            <person name="Nguyen T."/>
            <person name="Nguyen N."/>
            <person name="Nicol R."/>
            <person name="Norbu C."/>
            <person name="Norbu N."/>
            <person name="Novod N."/>
            <person name="O'Neill B."/>
            <person name="Osman S."/>
            <person name="Markiewicz E."/>
            <person name="Oyono O.L."/>
            <person name="Patti C."/>
            <person name="Phunkhang P."/>
            <person name="Pierre F."/>
            <person name="Priest M."/>
            <person name="Raghuraman S."/>
            <person name="Rege F."/>
            <person name="Reyes R."/>
            <person name="Rise C."/>
            <person name="Rogov P."/>
            <person name="Ross K."/>
            <person name="Ryan E."/>
            <person name="Settipalli S."/>
            <person name="Shea T."/>
            <person name="Sherpa N."/>
            <person name="Shi L."/>
            <person name="Shih D."/>
            <person name="Sparrow T."/>
            <person name="Spaulding J."/>
            <person name="Stalker J."/>
            <person name="Stange-Thomann N."/>
            <person name="Stavropoulos S."/>
            <person name="Stone C."/>
            <person name="Strader C."/>
            <person name="Tesfaye S."/>
            <person name="Thomson T."/>
            <person name="Thoulutsang Y."/>
            <person name="Thoulutsang D."/>
            <person name="Topham K."/>
            <person name="Topping I."/>
            <person name="Tsamla T."/>
            <person name="Vassiliev H."/>
            <person name="Vo A."/>
            <person name="Wangchuk T."/>
            <person name="Wangdi T."/>
            <person name="Weiand M."/>
            <person name="Wilkinson J."/>
            <person name="Wilson A."/>
            <person name="Yadav S."/>
            <person name="Young G."/>
            <person name="Yu Q."/>
            <person name="Zembek L."/>
            <person name="Zhong D."/>
            <person name="Zimmer A."/>
            <person name="Zwirko Z."/>
            <person name="Jaffe D.B."/>
            <person name="Alvarez P."/>
            <person name="Brockman W."/>
            <person name="Butler J."/>
            <person name="Chin C."/>
            <person name="Gnerre S."/>
            <person name="Grabherr M."/>
            <person name="Kleber M."/>
            <person name="Mauceli E."/>
            <person name="MacCallum I."/>
        </authorList>
    </citation>
    <scope>NUCLEOTIDE SEQUENCE [LARGE SCALE GENOMIC DNA]</scope>
    <source>
        <strain evidence="2 3">TSC#14021-0224.01</strain>
    </source>
</reference>
<dbReference type="Proteomes" id="UP000008711">
    <property type="component" value="Unassembled WGS sequence"/>
</dbReference>
<dbReference type="OrthoDB" id="10559185at2759"/>
<feature type="region of interest" description="Disordered" evidence="1">
    <location>
        <begin position="15"/>
        <end position="50"/>
    </location>
</feature>
<evidence type="ECO:0000256" key="1">
    <source>
        <dbReference type="SAM" id="MobiDB-lite"/>
    </source>
</evidence>
<proteinExistence type="predicted"/>
<evidence type="ECO:0000313" key="3">
    <source>
        <dbReference type="Proteomes" id="UP000008711"/>
    </source>
</evidence>
<sequence length="231" mass="24986">MAKLKALNLKKEFFNSAKPSEQHKVREGLANNKGLSPGAVGVAPPQPPPPPPFCADTRPIAAFNGIENGRTEDPMMTKCVPPFVRECVHATYVPRTATTAAPAPVTRNQDPGSCAQDPESGIRTTASTVGPCVRIYIYSMYIFLLGAKEQRSGEKDTGRRSEDSGQRVTAAVYCPAPAPAPVDGGWRSTGAPKLRRNVAGQVTQKLPVTSYKWPHLIDYLCVIPTCQRKQD</sequence>
<accession>B3NY43</accession>
<name>B3NY43_DROER</name>
<dbReference type="EMBL" id="CH954180">
    <property type="protein sequence ID" value="EDV47564.2"/>
    <property type="molecule type" value="Genomic_DNA"/>
</dbReference>
<dbReference type="AlphaFoldDB" id="B3NY43"/>